<sequence>MNIAPERPTYTLRQLVLYFLRLGALGFGGPVALAGYMRRDLVEARQWITDADYKEGLALAQLAPGPLAAQLAIYLGYAHFRIVGATLVGMAFVLPSFLMVVALGWAYVRFGGLTWMQSVFYGVGAAVIGIIAISAHKLTTKSVGKDKLLWAVYLLLAAVTVVTESEVAWLFLAAGVLVWFWRAPPKWLRQGRVNAVTVAPVAAASGMLGTLDWPLLSQLGAFFAKAGAFVFGSGLAIVPFLYGGVVTEHHWLNEKQFVDAVAVAMITPGPVVITVGFIGYLVAGLPGACVAALGTFLPCYLFTILPAPYFKKYGKLPAILAFVDGVTAAAVGAITGAVIVLAKRSIVDVPTALLAVATVLLLVKFKKLPEPVIVAGAALLGLALYPLLHH</sequence>
<evidence type="ECO:0000256" key="2">
    <source>
        <dbReference type="ARBA" id="ARBA00005262"/>
    </source>
</evidence>
<feature type="transmembrane region" description="Helical" evidence="7">
    <location>
        <begin position="83"/>
        <end position="107"/>
    </location>
</feature>
<evidence type="ECO:0000256" key="5">
    <source>
        <dbReference type="ARBA" id="ARBA00022989"/>
    </source>
</evidence>
<dbReference type="InterPro" id="IPR052518">
    <property type="entry name" value="CHR_Transporter"/>
</dbReference>
<dbReference type="Pfam" id="PF02417">
    <property type="entry name" value="Chromate_transp"/>
    <property type="match status" value="2"/>
</dbReference>
<proteinExistence type="inferred from homology"/>
<dbReference type="PANTHER" id="PTHR43663">
    <property type="entry name" value="CHROMATE TRANSPORT PROTEIN-RELATED"/>
    <property type="match status" value="1"/>
</dbReference>
<comment type="subcellular location">
    <subcellularLocation>
        <location evidence="1">Cell membrane</location>
        <topology evidence="1">Multi-pass membrane protein</topology>
    </subcellularLocation>
</comment>
<keyword evidence="6 7" id="KW-0472">Membrane</keyword>
<evidence type="ECO:0000313" key="9">
    <source>
        <dbReference type="Proteomes" id="UP001189225"/>
    </source>
</evidence>
<dbReference type="AlphaFoldDB" id="A0AB72X1I4"/>
<evidence type="ECO:0000256" key="6">
    <source>
        <dbReference type="ARBA" id="ARBA00023136"/>
    </source>
</evidence>
<dbReference type="PIRSF" id="PIRSF004810">
    <property type="entry name" value="ChrA"/>
    <property type="match status" value="1"/>
</dbReference>
<dbReference type="InterPro" id="IPR014047">
    <property type="entry name" value="Chr_Tranpt_l_chain"/>
</dbReference>
<dbReference type="InterPro" id="IPR003370">
    <property type="entry name" value="Chromate_transpt"/>
</dbReference>
<dbReference type="PANTHER" id="PTHR43663:SF1">
    <property type="entry name" value="CHROMATE TRANSPORTER"/>
    <property type="match status" value="1"/>
</dbReference>
<dbReference type="GO" id="GO:0005886">
    <property type="term" value="C:plasma membrane"/>
    <property type="evidence" value="ECO:0007669"/>
    <property type="project" value="UniProtKB-SubCell"/>
</dbReference>
<dbReference type="RefSeq" id="WP_316900746.1">
    <property type="nucleotide sequence ID" value="NZ_CATWHI010000003.1"/>
</dbReference>
<feature type="transmembrane region" description="Helical" evidence="7">
    <location>
        <begin position="57"/>
        <end position="77"/>
    </location>
</feature>
<evidence type="ECO:0000256" key="4">
    <source>
        <dbReference type="ARBA" id="ARBA00022692"/>
    </source>
</evidence>
<feature type="transmembrane region" description="Helical" evidence="7">
    <location>
        <begin position="15"/>
        <end position="36"/>
    </location>
</feature>
<feature type="transmembrane region" description="Helical" evidence="7">
    <location>
        <begin position="257"/>
        <end position="279"/>
    </location>
</feature>
<feature type="transmembrane region" description="Helical" evidence="7">
    <location>
        <begin position="319"/>
        <end position="340"/>
    </location>
</feature>
<feature type="transmembrane region" description="Helical" evidence="7">
    <location>
        <begin position="119"/>
        <end position="136"/>
    </location>
</feature>
<accession>A0AB72X1I4</accession>
<protein>
    <submittedName>
        <fullName evidence="8">Chromate transport protein</fullName>
    </submittedName>
</protein>
<feature type="transmembrane region" description="Helical" evidence="7">
    <location>
        <begin position="372"/>
        <end position="388"/>
    </location>
</feature>
<comment type="similarity">
    <text evidence="2">Belongs to the chromate ion transporter (CHR) (TC 2.A.51) family.</text>
</comment>
<feature type="transmembrane region" description="Helical" evidence="7">
    <location>
        <begin position="148"/>
        <end position="181"/>
    </location>
</feature>
<feature type="transmembrane region" description="Helical" evidence="7">
    <location>
        <begin position="222"/>
        <end position="245"/>
    </location>
</feature>
<evidence type="ECO:0000313" key="8">
    <source>
        <dbReference type="EMBL" id="CAJ0741873.1"/>
    </source>
</evidence>
<dbReference type="Proteomes" id="UP001189225">
    <property type="component" value="Unassembled WGS sequence"/>
</dbReference>
<name>A0AB72X1I4_9RALS</name>
<feature type="transmembrane region" description="Helical" evidence="7">
    <location>
        <begin position="285"/>
        <end position="307"/>
    </location>
</feature>
<organism evidence="8 9">
    <name type="scientific">Ralstonia edaphi</name>
    <dbReference type="NCBI Taxonomy" id="3058599"/>
    <lineage>
        <taxon>Bacteria</taxon>
        <taxon>Pseudomonadati</taxon>
        <taxon>Pseudomonadota</taxon>
        <taxon>Betaproteobacteria</taxon>
        <taxon>Burkholderiales</taxon>
        <taxon>Burkholderiaceae</taxon>
        <taxon>Ralstonia</taxon>
    </lineage>
</organism>
<evidence type="ECO:0000256" key="3">
    <source>
        <dbReference type="ARBA" id="ARBA00022475"/>
    </source>
</evidence>
<keyword evidence="9" id="KW-1185">Reference proteome</keyword>
<dbReference type="NCBIfam" id="TIGR00937">
    <property type="entry name" value="2A51"/>
    <property type="match status" value="1"/>
</dbReference>
<comment type="caution">
    <text evidence="8">The sequence shown here is derived from an EMBL/GenBank/DDBJ whole genome shotgun (WGS) entry which is preliminary data.</text>
</comment>
<feature type="transmembrane region" description="Helical" evidence="7">
    <location>
        <begin position="193"/>
        <end position="216"/>
    </location>
</feature>
<feature type="transmembrane region" description="Helical" evidence="7">
    <location>
        <begin position="346"/>
        <end position="365"/>
    </location>
</feature>
<keyword evidence="4 7" id="KW-0812">Transmembrane</keyword>
<evidence type="ECO:0000256" key="1">
    <source>
        <dbReference type="ARBA" id="ARBA00004651"/>
    </source>
</evidence>
<keyword evidence="3" id="KW-1003">Cell membrane</keyword>
<reference evidence="8 9" key="1">
    <citation type="submission" date="2023-07" db="EMBL/GenBank/DDBJ databases">
        <authorList>
            <person name="Peeters C."/>
        </authorList>
    </citation>
    <scope>NUCLEOTIDE SEQUENCE [LARGE SCALE GENOMIC DNA]</scope>
    <source>
        <strain evidence="8 9">R-16034</strain>
    </source>
</reference>
<dbReference type="EMBL" id="CATWHI010000003">
    <property type="protein sequence ID" value="CAJ0741873.1"/>
    <property type="molecule type" value="Genomic_DNA"/>
</dbReference>
<evidence type="ECO:0000256" key="7">
    <source>
        <dbReference type="SAM" id="Phobius"/>
    </source>
</evidence>
<dbReference type="GO" id="GO:0015109">
    <property type="term" value="F:chromate transmembrane transporter activity"/>
    <property type="evidence" value="ECO:0007669"/>
    <property type="project" value="InterPro"/>
</dbReference>
<gene>
    <name evidence="8" type="primary">chrA1</name>
    <name evidence="8" type="ORF">R16034_02862</name>
</gene>
<keyword evidence="5 7" id="KW-1133">Transmembrane helix</keyword>